<dbReference type="AlphaFoldDB" id="A0AAE6JG03"/>
<dbReference type="InterPro" id="IPR013249">
    <property type="entry name" value="RNA_pol_sigma70_r4_t2"/>
</dbReference>
<dbReference type="NCBIfam" id="TIGR02985">
    <property type="entry name" value="Sig70_bacteroi1"/>
    <property type="match status" value="1"/>
</dbReference>
<dbReference type="EMBL" id="CP043451">
    <property type="protein sequence ID" value="QEM05067.1"/>
    <property type="molecule type" value="Genomic_DNA"/>
</dbReference>
<evidence type="ECO:0000313" key="7">
    <source>
        <dbReference type="EMBL" id="QEM05067.1"/>
    </source>
</evidence>
<dbReference type="GO" id="GO:0016987">
    <property type="term" value="F:sigma factor activity"/>
    <property type="evidence" value="ECO:0007669"/>
    <property type="project" value="UniProtKB-KW"/>
</dbReference>
<dbReference type="InterPro" id="IPR014284">
    <property type="entry name" value="RNA_pol_sigma-70_dom"/>
</dbReference>
<dbReference type="SUPFAM" id="SSF88659">
    <property type="entry name" value="Sigma3 and sigma4 domains of RNA polymerase sigma factors"/>
    <property type="match status" value="1"/>
</dbReference>
<dbReference type="PANTHER" id="PTHR43133">
    <property type="entry name" value="RNA POLYMERASE ECF-TYPE SIGMA FACTO"/>
    <property type="match status" value="1"/>
</dbReference>
<evidence type="ECO:0000256" key="2">
    <source>
        <dbReference type="ARBA" id="ARBA00023015"/>
    </source>
</evidence>
<evidence type="ECO:0000256" key="3">
    <source>
        <dbReference type="ARBA" id="ARBA00023082"/>
    </source>
</evidence>
<evidence type="ECO:0000259" key="6">
    <source>
        <dbReference type="Pfam" id="PF08281"/>
    </source>
</evidence>
<name>A0AAE6JG03_9SPHI</name>
<accession>A0AAE6JG03</accession>
<keyword evidence="2" id="KW-0805">Transcription regulation</keyword>
<gene>
    <name evidence="7" type="ORF">DIU31_016670</name>
</gene>
<dbReference type="InterPro" id="IPR014327">
    <property type="entry name" value="RNA_pol_sigma70_bacteroid"/>
</dbReference>
<dbReference type="Gene3D" id="1.10.10.10">
    <property type="entry name" value="Winged helix-like DNA-binding domain superfamily/Winged helix DNA-binding domain"/>
    <property type="match status" value="1"/>
</dbReference>
<dbReference type="InterPro" id="IPR007627">
    <property type="entry name" value="RNA_pol_sigma70_r2"/>
</dbReference>
<dbReference type="PANTHER" id="PTHR43133:SF46">
    <property type="entry name" value="RNA POLYMERASE SIGMA-70 FACTOR ECF SUBFAMILY"/>
    <property type="match status" value="1"/>
</dbReference>
<dbReference type="GO" id="GO:0006352">
    <property type="term" value="P:DNA-templated transcription initiation"/>
    <property type="evidence" value="ECO:0007669"/>
    <property type="project" value="InterPro"/>
</dbReference>
<proteinExistence type="inferred from homology"/>
<dbReference type="Pfam" id="PF08281">
    <property type="entry name" value="Sigma70_r4_2"/>
    <property type="match status" value="1"/>
</dbReference>
<comment type="similarity">
    <text evidence="1">Belongs to the sigma-70 factor family. ECF subfamily.</text>
</comment>
<dbReference type="InterPro" id="IPR013325">
    <property type="entry name" value="RNA_pol_sigma_r2"/>
</dbReference>
<sequence length="189" mass="21540">MFPLKASRSTLEIKELIDSIHYNNDESAFNELYKLLINNLNQFAWSFLGDKEACEEIINDLFVNIWTGRRKLNKISNPKVYFYVAIKNACLNHIRSNTSKRNRDAQLAETYYFHLSVDPAQLLISKELQAGVLKAVNSLPPRCKLIFKMVKEDDLSCNEVADILGLSNKTVFAQLAIALKKLDEALGNK</sequence>
<dbReference type="InterPro" id="IPR013324">
    <property type="entry name" value="RNA_pol_sigma_r3/r4-like"/>
</dbReference>
<dbReference type="Pfam" id="PF04542">
    <property type="entry name" value="Sigma70_r2"/>
    <property type="match status" value="1"/>
</dbReference>
<feature type="domain" description="RNA polymerase sigma-70 region 2" evidence="5">
    <location>
        <begin position="36"/>
        <end position="98"/>
    </location>
</feature>
<dbReference type="Proteomes" id="UP000250557">
    <property type="component" value="Chromosome"/>
</dbReference>
<keyword evidence="4" id="KW-0804">Transcription</keyword>
<evidence type="ECO:0000256" key="1">
    <source>
        <dbReference type="ARBA" id="ARBA00010641"/>
    </source>
</evidence>
<protein>
    <submittedName>
        <fullName evidence="7">RNA polymerase sigma-70 factor</fullName>
    </submittedName>
</protein>
<reference evidence="7 8" key="1">
    <citation type="submission" date="2019-08" db="EMBL/GenBank/DDBJ databases">
        <title>Comparative genome analysis confer to the adaptation heavy metal polluted environment.</title>
        <authorList>
            <person name="Li Y."/>
        </authorList>
    </citation>
    <scope>NUCLEOTIDE SEQUENCE [LARGE SCALE GENOMIC DNA]</scope>
    <source>
        <strain evidence="7 8">P2</strain>
    </source>
</reference>
<evidence type="ECO:0000259" key="5">
    <source>
        <dbReference type="Pfam" id="PF04542"/>
    </source>
</evidence>
<dbReference type="InterPro" id="IPR036388">
    <property type="entry name" value="WH-like_DNA-bd_sf"/>
</dbReference>
<keyword evidence="3" id="KW-0731">Sigma factor</keyword>
<evidence type="ECO:0000256" key="4">
    <source>
        <dbReference type="ARBA" id="ARBA00023163"/>
    </source>
</evidence>
<feature type="domain" description="RNA polymerase sigma factor 70 region 4 type 2" evidence="6">
    <location>
        <begin position="132"/>
        <end position="182"/>
    </location>
</feature>
<dbReference type="SUPFAM" id="SSF88946">
    <property type="entry name" value="Sigma2 domain of RNA polymerase sigma factors"/>
    <property type="match status" value="1"/>
</dbReference>
<organism evidence="7 8">
    <name type="scientific">Mucilaginibacter rubeus</name>
    <dbReference type="NCBI Taxonomy" id="2027860"/>
    <lineage>
        <taxon>Bacteria</taxon>
        <taxon>Pseudomonadati</taxon>
        <taxon>Bacteroidota</taxon>
        <taxon>Sphingobacteriia</taxon>
        <taxon>Sphingobacteriales</taxon>
        <taxon>Sphingobacteriaceae</taxon>
        <taxon>Mucilaginibacter</taxon>
    </lineage>
</organism>
<dbReference type="InterPro" id="IPR039425">
    <property type="entry name" value="RNA_pol_sigma-70-like"/>
</dbReference>
<dbReference type="GO" id="GO:0003677">
    <property type="term" value="F:DNA binding"/>
    <property type="evidence" value="ECO:0007669"/>
    <property type="project" value="InterPro"/>
</dbReference>
<dbReference type="Gene3D" id="1.10.1740.10">
    <property type="match status" value="1"/>
</dbReference>
<dbReference type="NCBIfam" id="TIGR02937">
    <property type="entry name" value="sigma70-ECF"/>
    <property type="match status" value="1"/>
</dbReference>
<evidence type="ECO:0000313" key="8">
    <source>
        <dbReference type="Proteomes" id="UP000250557"/>
    </source>
</evidence>